<dbReference type="PANTHER" id="PTHR43100:SF1">
    <property type="entry name" value="GLUTAMATE SYNTHASE [NADPH] SMALL CHAIN"/>
    <property type="match status" value="1"/>
</dbReference>
<dbReference type="PANTHER" id="PTHR43100">
    <property type="entry name" value="GLUTAMATE SYNTHASE [NADPH] SMALL CHAIN"/>
    <property type="match status" value="1"/>
</dbReference>
<evidence type="ECO:0000256" key="1">
    <source>
        <dbReference type="ARBA" id="ARBA00022605"/>
    </source>
</evidence>
<evidence type="ECO:0000259" key="6">
    <source>
        <dbReference type="Pfam" id="PF14691"/>
    </source>
</evidence>
<dbReference type="EMBL" id="JQ085819">
    <property type="protein sequence ID" value="AFD03229.1"/>
    <property type="molecule type" value="Genomic_DNA"/>
</dbReference>
<comment type="pathway">
    <text evidence="4">Amino-acid biosynthesis.</text>
</comment>
<dbReference type="InterPro" id="IPR051394">
    <property type="entry name" value="Glutamate_Synthase"/>
</dbReference>
<keyword evidence="2" id="KW-0560">Oxidoreductase</keyword>
<feature type="domain" description="FAD/NAD(P)-binding" evidence="5">
    <location>
        <begin position="391"/>
        <end position="465"/>
    </location>
</feature>
<dbReference type="Gene3D" id="1.10.1060.10">
    <property type="entry name" value="Alpha-helical ferredoxin"/>
    <property type="match status" value="1"/>
</dbReference>
<reference evidence="7" key="1">
    <citation type="submission" date="2011-11" db="EMBL/GenBank/DDBJ databases">
        <title>Construction and analysis of a metagenome of deep-sea sediment.</title>
        <authorList>
            <person name="Huo Y.-Y."/>
            <person name="Cheng H."/>
            <person name="Wu M."/>
        </authorList>
    </citation>
    <scope>NUCLEOTIDE SEQUENCE</scope>
</reference>
<feature type="domain" description="Dihydroprymidine dehydrogenase" evidence="6">
    <location>
        <begin position="24"/>
        <end position="124"/>
    </location>
</feature>
<protein>
    <submittedName>
        <fullName evidence="7">Glutamate synthase (NADH) small subunit</fullName>
    </submittedName>
</protein>
<dbReference type="InterPro" id="IPR036188">
    <property type="entry name" value="FAD/NAD-bd_sf"/>
</dbReference>
<evidence type="ECO:0000256" key="2">
    <source>
        <dbReference type="ARBA" id="ARBA00023002"/>
    </source>
</evidence>
<evidence type="ECO:0000313" key="7">
    <source>
        <dbReference type="EMBL" id="AFD03229.1"/>
    </source>
</evidence>
<evidence type="ECO:0000256" key="3">
    <source>
        <dbReference type="ARBA" id="ARBA00023164"/>
    </source>
</evidence>
<dbReference type="InterPro" id="IPR028261">
    <property type="entry name" value="DPD_II"/>
</dbReference>
<dbReference type="GO" id="GO:0016639">
    <property type="term" value="F:oxidoreductase activity, acting on the CH-NH2 group of donors, NAD or NADP as acceptor"/>
    <property type="evidence" value="ECO:0007669"/>
    <property type="project" value="InterPro"/>
</dbReference>
<dbReference type="Pfam" id="PF14691">
    <property type="entry name" value="Fer4_20"/>
    <property type="match status" value="1"/>
</dbReference>
<name>H9BWQ7_9BACT</name>
<dbReference type="Gene3D" id="3.50.50.60">
    <property type="entry name" value="FAD/NAD(P)-binding domain"/>
    <property type="match status" value="2"/>
</dbReference>
<dbReference type="GO" id="GO:0051536">
    <property type="term" value="F:iron-sulfur cluster binding"/>
    <property type="evidence" value="ECO:0007669"/>
    <property type="project" value="InterPro"/>
</dbReference>
<evidence type="ECO:0000256" key="4">
    <source>
        <dbReference type="ARBA" id="ARBA00029440"/>
    </source>
</evidence>
<sequence length="489" mass="53605">MADPKGFLSHGRESVCYRPVEDRVEDWKFVQQNFDADKSQQQASRCMDCGIPFCNSGCPLGNVIPDFNDLVYREKWEDALARLHSTNNFPEFTGLVCPAPCEQACVLGINQDPVTIKQVEWEIIRRGWDEGWVKAVRPERRSGRSVAVVGSGPAGLAAAQQLSRAGHTVTLFEKADRIGGLLRYGIPDFKLEKYVIDRRMEQMREEGVSFQTGVHVGADLSVAELRKGYDAILLTLGAEQPRDLDVPGRELDGVHFAMGFLLQQNRRVAGDQVPAGESILATGKHVVVLGGGDTGSDCIGTSHRQGAKSVTSLELLPQPPEGRHESEPWPLAQKYYFNVSSSHAEGGERRYALMTKRLSGEAGRVRKLHGVQVEFERDQLNRPLMPSMREVPGGEFVLDADLVLLAMGFSGPVPAGLVDGLGVELDARGNLRADLGSYVTSEPGVFTAGDCRRGQSLVVWAQWEGREAARAVDVYLSGASRLQTRSAYV</sequence>
<keyword evidence="1" id="KW-0028">Amino-acid biosynthesis</keyword>
<organism evidence="7">
    <name type="scientific">uncultured bacterium W4-39b</name>
    <dbReference type="NCBI Taxonomy" id="1130994"/>
    <lineage>
        <taxon>Bacteria</taxon>
        <taxon>environmental samples</taxon>
    </lineage>
</organism>
<dbReference type="PRINTS" id="PR00419">
    <property type="entry name" value="ADXRDTASE"/>
</dbReference>
<dbReference type="SUPFAM" id="SSF51971">
    <property type="entry name" value="Nucleotide-binding domain"/>
    <property type="match status" value="2"/>
</dbReference>
<keyword evidence="3" id="KW-0314">Glutamate biosynthesis</keyword>
<dbReference type="InterPro" id="IPR023753">
    <property type="entry name" value="FAD/NAD-binding_dom"/>
</dbReference>
<evidence type="ECO:0000259" key="5">
    <source>
        <dbReference type="Pfam" id="PF07992"/>
    </source>
</evidence>
<dbReference type="InterPro" id="IPR006005">
    <property type="entry name" value="Glut_synth_ssu1"/>
</dbReference>
<dbReference type="GO" id="GO:0006537">
    <property type="term" value="P:glutamate biosynthetic process"/>
    <property type="evidence" value="ECO:0007669"/>
    <property type="project" value="UniProtKB-KW"/>
</dbReference>
<proteinExistence type="predicted"/>
<dbReference type="AlphaFoldDB" id="H9BWQ7"/>
<dbReference type="NCBIfam" id="TIGR01317">
    <property type="entry name" value="GOGAT_sm_gam"/>
    <property type="match status" value="1"/>
</dbReference>
<accession>H9BWQ7</accession>
<dbReference type="InterPro" id="IPR009051">
    <property type="entry name" value="Helical_ferredxn"/>
</dbReference>
<feature type="domain" description="FAD/NAD(P)-binding" evidence="5">
    <location>
        <begin position="145"/>
        <end position="319"/>
    </location>
</feature>
<dbReference type="Pfam" id="PF07992">
    <property type="entry name" value="Pyr_redox_2"/>
    <property type="match status" value="2"/>
</dbReference>
<dbReference type="SUPFAM" id="SSF46548">
    <property type="entry name" value="alpha-helical ferredoxin"/>
    <property type="match status" value="1"/>
</dbReference>